<dbReference type="InterPro" id="IPR029032">
    <property type="entry name" value="AhpD-like"/>
</dbReference>
<dbReference type="InterPro" id="IPR003779">
    <property type="entry name" value="CMD-like"/>
</dbReference>
<dbReference type="InterPro" id="IPR004675">
    <property type="entry name" value="AhpD_core"/>
</dbReference>
<dbReference type="PANTHER" id="PTHR34846">
    <property type="entry name" value="4-CARBOXYMUCONOLACTONE DECARBOXYLASE FAMILY PROTEIN (AFU_ORTHOLOGUE AFUA_6G11590)"/>
    <property type="match status" value="1"/>
</dbReference>
<dbReference type="SUPFAM" id="SSF69118">
    <property type="entry name" value="AhpD-like"/>
    <property type="match status" value="1"/>
</dbReference>
<dbReference type="Gene3D" id="1.20.1290.10">
    <property type="entry name" value="AhpD-like"/>
    <property type="match status" value="1"/>
</dbReference>
<sequence>MTEPRIRMPRAAGAAYQALEEVEQTLRKIDTLDHKLRELVKIRASQINQCSVCLDVHIREILSIGEEPERIFQLDVWRESPYFTEPERAALGLTEAVTRLGEDGVSDAVWEEAEKHFDTEQLGNLVMTISLINAFNRISVTAKTRPRIRKYF</sequence>
<reference evidence="2 3" key="1">
    <citation type="submission" date="2020-08" db="EMBL/GenBank/DDBJ databases">
        <title>Genomic Encyclopedia of Type Strains, Phase IV (KMG-IV): sequencing the most valuable type-strain genomes for metagenomic binning, comparative biology and taxonomic classification.</title>
        <authorList>
            <person name="Goeker M."/>
        </authorList>
    </citation>
    <scope>NUCLEOTIDE SEQUENCE [LARGE SCALE GENOMIC DNA]</scope>
    <source>
        <strain evidence="2 3">YIM 65646</strain>
    </source>
</reference>
<gene>
    <name evidence="2" type="ORF">HNR73_006295</name>
</gene>
<dbReference type="GO" id="GO:0051920">
    <property type="term" value="F:peroxiredoxin activity"/>
    <property type="evidence" value="ECO:0007669"/>
    <property type="project" value="InterPro"/>
</dbReference>
<keyword evidence="2" id="KW-0575">Peroxidase</keyword>
<proteinExistence type="predicted"/>
<evidence type="ECO:0000313" key="2">
    <source>
        <dbReference type="EMBL" id="MBB6038412.1"/>
    </source>
</evidence>
<evidence type="ECO:0000259" key="1">
    <source>
        <dbReference type="Pfam" id="PF02627"/>
    </source>
</evidence>
<evidence type="ECO:0000313" key="3">
    <source>
        <dbReference type="Proteomes" id="UP000548476"/>
    </source>
</evidence>
<dbReference type="EMBL" id="JACHGT010000016">
    <property type="protein sequence ID" value="MBB6038412.1"/>
    <property type="molecule type" value="Genomic_DNA"/>
</dbReference>
<name>A0A841FY05_9ACTN</name>
<comment type="caution">
    <text evidence="2">The sequence shown here is derived from an EMBL/GenBank/DDBJ whole genome shotgun (WGS) entry which is preliminary data.</text>
</comment>
<dbReference type="Proteomes" id="UP000548476">
    <property type="component" value="Unassembled WGS sequence"/>
</dbReference>
<keyword evidence="3" id="KW-1185">Reference proteome</keyword>
<accession>A0A841FY05</accession>
<protein>
    <submittedName>
        <fullName evidence="2">AhpD family alkylhydroperoxidase</fullName>
    </submittedName>
</protein>
<keyword evidence="2" id="KW-0560">Oxidoreductase</keyword>
<dbReference type="NCBIfam" id="TIGR00778">
    <property type="entry name" value="ahpD_dom"/>
    <property type="match status" value="1"/>
</dbReference>
<dbReference type="Pfam" id="PF02627">
    <property type="entry name" value="CMD"/>
    <property type="match status" value="1"/>
</dbReference>
<dbReference type="AlphaFoldDB" id="A0A841FY05"/>
<feature type="domain" description="Carboxymuconolactone decarboxylase-like" evidence="1">
    <location>
        <begin position="15"/>
        <end position="95"/>
    </location>
</feature>
<dbReference type="RefSeq" id="WP_239121944.1">
    <property type="nucleotide sequence ID" value="NZ_BONT01000010.1"/>
</dbReference>
<dbReference type="PANTHER" id="PTHR34846:SF10">
    <property type="entry name" value="CYTOPLASMIC PROTEIN"/>
    <property type="match status" value="1"/>
</dbReference>
<organism evidence="2 3">
    <name type="scientific">Phytomonospora endophytica</name>
    <dbReference type="NCBI Taxonomy" id="714109"/>
    <lineage>
        <taxon>Bacteria</taxon>
        <taxon>Bacillati</taxon>
        <taxon>Actinomycetota</taxon>
        <taxon>Actinomycetes</taxon>
        <taxon>Micromonosporales</taxon>
        <taxon>Micromonosporaceae</taxon>
        <taxon>Phytomonospora</taxon>
    </lineage>
</organism>